<dbReference type="GeneID" id="37017521"/>
<keyword evidence="2" id="KW-1185">Reference proteome</keyword>
<feature type="non-terminal residue" evidence="1">
    <location>
        <position position="427"/>
    </location>
</feature>
<dbReference type="EMBL" id="KZ819604">
    <property type="protein sequence ID" value="PWN33454.1"/>
    <property type="molecule type" value="Genomic_DNA"/>
</dbReference>
<dbReference type="AlphaFoldDB" id="A0A316V8B2"/>
<dbReference type="SUPFAM" id="SSF51735">
    <property type="entry name" value="NAD(P)-binding Rossmann-fold domains"/>
    <property type="match status" value="1"/>
</dbReference>
<dbReference type="GO" id="GO:0009423">
    <property type="term" value="P:chorismate biosynthetic process"/>
    <property type="evidence" value="ECO:0007669"/>
    <property type="project" value="TreeGrafter"/>
</dbReference>
<dbReference type="GO" id="GO:0004764">
    <property type="term" value="F:shikimate 3-dehydrogenase (NADP+) activity"/>
    <property type="evidence" value="ECO:0007669"/>
    <property type="project" value="InterPro"/>
</dbReference>
<dbReference type="SUPFAM" id="SSF53223">
    <property type="entry name" value="Aminoacid dehydrogenase-like, N-terminal domain"/>
    <property type="match status" value="1"/>
</dbReference>
<sequence>TSKVVAPPAHPTTQEISTSRRRHYLFGYPISHSASPAFQNSIWQFLESQPSSSSSSKGTVPTYSLCETKSIEEAHLYSLVRHDPRHGGSGVTMPLKVAVASKLGRDQILDELDSIGQATLTVNTIVVRPSLTGDTSLSQRRMVGTNTDCLGIRHAVLRDIAQQNGAPAGSLIGSTPTAGPYVFPLSQEGQSSKPFSAFIIGSGGTCRSAVWALHNLGLSPLYLLNRDEQETKDVVQHFSSMDIDLRPLHSVEAFAYERALRDEGKIGQIACAVGAIPAFEPVTPSEKMVYTLAHAFFQEPYQAKQLASQTASIPTAGPSSSVPLRVISLPNKRPFLDMCYKPRLTPLLKYASTQTNTWSAIGGVEAMVEQGLAQARMWAASSQILDGTASDLKQDPLSCSTKTGDDGPLGLECEEQARKMAQNMSDI</sequence>
<dbReference type="Proteomes" id="UP000245771">
    <property type="component" value="Unassembled WGS sequence"/>
</dbReference>
<dbReference type="InParanoid" id="A0A316V8B2"/>
<dbReference type="PANTHER" id="PTHR21089:SF1">
    <property type="entry name" value="BIFUNCTIONAL 3-DEHYDROQUINATE DEHYDRATASE_SHIKIMATE DEHYDROGENASE, CHLOROPLASTIC"/>
    <property type="match status" value="1"/>
</dbReference>
<evidence type="ECO:0000313" key="1">
    <source>
        <dbReference type="EMBL" id="PWN33454.1"/>
    </source>
</evidence>
<dbReference type="Gene3D" id="3.40.50.720">
    <property type="entry name" value="NAD(P)-binding Rossmann-like Domain"/>
    <property type="match status" value="1"/>
</dbReference>
<dbReference type="GO" id="GO:0019632">
    <property type="term" value="P:shikimate metabolic process"/>
    <property type="evidence" value="ECO:0007669"/>
    <property type="project" value="TreeGrafter"/>
</dbReference>
<dbReference type="InterPro" id="IPR036291">
    <property type="entry name" value="NAD(P)-bd_dom_sf"/>
</dbReference>
<dbReference type="InterPro" id="IPR046346">
    <property type="entry name" value="Aminoacid_DH-like_N_sf"/>
</dbReference>
<dbReference type="Gene3D" id="3.40.50.10860">
    <property type="entry name" value="Leucine Dehydrogenase, chain A, domain 1"/>
    <property type="match status" value="1"/>
</dbReference>
<dbReference type="PANTHER" id="PTHR21089">
    <property type="entry name" value="SHIKIMATE DEHYDROGENASE"/>
    <property type="match status" value="1"/>
</dbReference>
<proteinExistence type="predicted"/>
<evidence type="ECO:0000313" key="2">
    <source>
        <dbReference type="Proteomes" id="UP000245771"/>
    </source>
</evidence>
<name>A0A316V8B2_9BASI</name>
<dbReference type="RefSeq" id="XP_025353756.1">
    <property type="nucleotide sequence ID" value="XM_025495740.1"/>
</dbReference>
<organism evidence="1 2">
    <name type="scientific">Meira miltonrushii</name>
    <dbReference type="NCBI Taxonomy" id="1280837"/>
    <lineage>
        <taxon>Eukaryota</taxon>
        <taxon>Fungi</taxon>
        <taxon>Dikarya</taxon>
        <taxon>Basidiomycota</taxon>
        <taxon>Ustilaginomycotina</taxon>
        <taxon>Exobasidiomycetes</taxon>
        <taxon>Exobasidiales</taxon>
        <taxon>Brachybasidiaceae</taxon>
        <taxon>Meira</taxon>
    </lineage>
</organism>
<reference evidence="1 2" key="1">
    <citation type="journal article" date="2018" name="Mol. Biol. Evol.">
        <title>Broad Genomic Sampling Reveals a Smut Pathogenic Ancestry of the Fungal Clade Ustilaginomycotina.</title>
        <authorList>
            <person name="Kijpornyongpan T."/>
            <person name="Mondo S.J."/>
            <person name="Barry K."/>
            <person name="Sandor L."/>
            <person name="Lee J."/>
            <person name="Lipzen A."/>
            <person name="Pangilinan J."/>
            <person name="LaButti K."/>
            <person name="Hainaut M."/>
            <person name="Henrissat B."/>
            <person name="Grigoriev I.V."/>
            <person name="Spatafora J.W."/>
            <person name="Aime M.C."/>
        </authorList>
    </citation>
    <scope>NUCLEOTIDE SEQUENCE [LARGE SCALE GENOMIC DNA]</scope>
    <source>
        <strain evidence="1 2">MCA 3882</strain>
    </source>
</reference>
<dbReference type="STRING" id="1280837.A0A316V8B2"/>
<protein>
    <submittedName>
        <fullName evidence="1">Uncharacterized protein</fullName>
    </submittedName>
</protein>
<dbReference type="OrthoDB" id="204377at2759"/>
<accession>A0A316V8B2</accession>
<feature type="non-terminal residue" evidence="1">
    <location>
        <position position="1"/>
    </location>
</feature>
<dbReference type="InterPro" id="IPR022893">
    <property type="entry name" value="Shikimate_DH_fam"/>
</dbReference>
<gene>
    <name evidence="1" type="ORF">FA14DRAFT_105396</name>
</gene>